<feature type="domain" description="NADH-ubiquinone oxidoreductase 51kDa subunit FMN-binding" evidence="6">
    <location>
        <begin position="45"/>
        <end position="215"/>
    </location>
</feature>
<gene>
    <name evidence="7" type="ORF">FJZ47_19025</name>
</gene>
<evidence type="ECO:0000313" key="7">
    <source>
        <dbReference type="EMBL" id="MBM3225869.1"/>
    </source>
</evidence>
<dbReference type="InterPro" id="IPR011538">
    <property type="entry name" value="Nuo51_FMN-bd"/>
</dbReference>
<evidence type="ECO:0000256" key="2">
    <source>
        <dbReference type="ARBA" id="ARBA00022485"/>
    </source>
</evidence>
<dbReference type="SUPFAM" id="SSF142019">
    <property type="entry name" value="Nqo1 FMN-binding domain-like"/>
    <property type="match status" value="1"/>
</dbReference>
<proteinExistence type="inferred from homology"/>
<organism evidence="7 8">
    <name type="scientific">Tectimicrobiota bacterium</name>
    <dbReference type="NCBI Taxonomy" id="2528274"/>
    <lineage>
        <taxon>Bacteria</taxon>
        <taxon>Pseudomonadati</taxon>
        <taxon>Nitrospinota/Tectimicrobiota group</taxon>
        <taxon>Candidatus Tectimicrobiota</taxon>
    </lineage>
</organism>
<dbReference type="PANTHER" id="PTHR43578">
    <property type="entry name" value="NADH-QUINONE OXIDOREDUCTASE SUBUNIT F"/>
    <property type="match status" value="1"/>
</dbReference>
<dbReference type="EMBL" id="VGLS01000712">
    <property type="protein sequence ID" value="MBM3225869.1"/>
    <property type="molecule type" value="Genomic_DNA"/>
</dbReference>
<dbReference type="EC" id="1.6.5.11" evidence="7"/>
<dbReference type="GO" id="GO:0046872">
    <property type="term" value="F:metal ion binding"/>
    <property type="evidence" value="ECO:0007669"/>
    <property type="project" value="UniProtKB-KW"/>
</dbReference>
<accession>A0A938B497</accession>
<evidence type="ECO:0000256" key="3">
    <source>
        <dbReference type="ARBA" id="ARBA00022723"/>
    </source>
</evidence>
<keyword evidence="7" id="KW-0560">Oxidoreductase</keyword>
<feature type="non-terminal residue" evidence="7">
    <location>
        <position position="228"/>
    </location>
</feature>
<sequence length="228" mass="25288">MEKVLTRHIGTPNLWQLDTYRSLGGYQTLEKALREYKPEELVTIVRDAGLRGRGGAGFPTGVKWGFLPKDNRPRYLVCNGDESEPGTFKDRVLIEEDPHQILEGLIISCFAVQIRLAFIYLRGEFFLGAQRLHAAIDAAYAAGYLGKNILGTDLSLDVLVHRGAGAYICGEETGLIESLEGKRAYPRIKPPFPANIGAFGMPTVVNNVETLANVRHIVERGAEWYNSI</sequence>
<dbReference type="Gene3D" id="3.40.50.11540">
    <property type="entry name" value="NADH-ubiquinone oxidoreductase 51kDa subunit"/>
    <property type="match status" value="1"/>
</dbReference>
<dbReference type="PANTHER" id="PTHR43578:SF3">
    <property type="entry name" value="NADH-QUINONE OXIDOREDUCTASE SUBUNIT F"/>
    <property type="match status" value="1"/>
</dbReference>
<dbReference type="Gene3D" id="6.10.250.1450">
    <property type="match status" value="1"/>
</dbReference>
<keyword evidence="5" id="KW-0411">Iron-sulfur</keyword>
<keyword evidence="2" id="KW-0004">4Fe-4S</keyword>
<evidence type="ECO:0000256" key="1">
    <source>
        <dbReference type="ARBA" id="ARBA00007523"/>
    </source>
</evidence>
<keyword evidence="4" id="KW-0408">Iron</keyword>
<comment type="similarity">
    <text evidence="1">Belongs to the complex I 51 kDa subunit family.</text>
</comment>
<evidence type="ECO:0000256" key="5">
    <source>
        <dbReference type="ARBA" id="ARBA00023014"/>
    </source>
</evidence>
<evidence type="ECO:0000256" key="4">
    <source>
        <dbReference type="ARBA" id="ARBA00023004"/>
    </source>
</evidence>
<evidence type="ECO:0000259" key="6">
    <source>
        <dbReference type="Pfam" id="PF01512"/>
    </source>
</evidence>
<dbReference type="Proteomes" id="UP000712673">
    <property type="component" value="Unassembled WGS sequence"/>
</dbReference>
<reference evidence="7" key="1">
    <citation type="submission" date="2019-03" db="EMBL/GenBank/DDBJ databases">
        <title>Lake Tanganyika Metagenome-Assembled Genomes (MAGs).</title>
        <authorList>
            <person name="Tran P."/>
        </authorList>
    </citation>
    <scope>NUCLEOTIDE SEQUENCE</scope>
    <source>
        <strain evidence="7">K_DeepCast_65m_m2_066</strain>
    </source>
</reference>
<comment type="caution">
    <text evidence="7">The sequence shown here is derived from an EMBL/GenBank/DDBJ whole genome shotgun (WGS) entry which is preliminary data.</text>
</comment>
<dbReference type="FunFam" id="3.40.50.11540:FF:000001">
    <property type="entry name" value="NADH dehydrogenase [ubiquinone] flavoprotein 1, mitochondrial"/>
    <property type="match status" value="1"/>
</dbReference>
<dbReference type="InterPro" id="IPR037225">
    <property type="entry name" value="Nuo51_FMN-bd_sf"/>
</dbReference>
<dbReference type="GO" id="GO:0051539">
    <property type="term" value="F:4 iron, 4 sulfur cluster binding"/>
    <property type="evidence" value="ECO:0007669"/>
    <property type="project" value="UniProtKB-KW"/>
</dbReference>
<evidence type="ECO:0000313" key="8">
    <source>
        <dbReference type="Proteomes" id="UP000712673"/>
    </source>
</evidence>
<protein>
    <submittedName>
        <fullName evidence="7">NADH-quinone oxidoreductase subunit F</fullName>
        <ecNumber evidence="7">1.6.5.11</ecNumber>
    </submittedName>
</protein>
<dbReference type="AlphaFoldDB" id="A0A938B497"/>
<dbReference type="Pfam" id="PF01512">
    <property type="entry name" value="Complex1_51K"/>
    <property type="match status" value="1"/>
</dbReference>
<dbReference type="GO" id="GO:0016491">
    <property type="term" value="F:oxidoreductase activity"/>
    <property type="evidence" value="ECO:0007669"/>
    <property type="project" value="UniProtKB-KW"/>
</dbReference>
<name>A0A938B497_UNCTE</name>
<keyword evidence="3" id="KW-0479">Metal-binding</keyword>